<protein>
    <submittedName>
        <fullName evidence="2">Glycosyltransferase involved in cell wall bisynthesis</fullName>
    </submittedName>
</protein>
<proteinExistence type="predicted"/>
<dbReference type="Pfam" id="PF00534">
    <property type="entry name" value="Glycos_transf_1"/>
    <property type="match status" value="1"/>
</dbReference>
<evidence type="ECO:0000313" key="3">
    <source>
        <dbReference type="Proteomes" id="UP000192472"/>
    </source>
</evidence>
<dbReference type="Gene3D" id="3.40.50.2000">
    <property type="entry name" value="Glycogen Phosphorylase B"/>
    <property type="match status" value="2"/>
</dbReference>
<dbReference type="EMBL" id="FWYF01000002">
    <property type="protein sequence ID" value="SMD34376.1"/>
    <property type="molecule type" value="Genomic_DNA"/>
</dbReference>
<evidence type="ECO:0000313" key="2">
    <source>
        <dbReference type="EMBL" id="SMD34376.1"/>
    </source>
</evidence>
<accession>A0A1W2GDN7</accession>
<gene>
    <name evidence="2" type="ORF">SAMN04488029_1973</name>
</gene>
<keyword evidence="2" id="KW-0808">Transferase</keyword>
<dbReference type="GO" id="GO:0016757">
    <property type="term" value="F:glycosyltransferase activity"/>
    <property type="evidence" value="ECO:0007669"/>
    <property type="project" value="InterPro"/>
</dbReference>
<dbReference type="InterPro" id="IPR001296">
    <property type="entry name" value="Glyco_trans_1"/>
</dbReference>
<organism evidence="2 3">
    <name type="scientific">Reichenbachiella faecimaris</name>
    <dbReference type="NCBI Taxonomy" id="692418"/>
    <lineage>
        <taxon>Bacteria</taxon>
        <taxon>Pseudomonadati</taxon>
        <taxon>Bacteroidota</taxon>
        <taxon>Cytophagia</taxon>
        <taxon>Cytophagales</taxon>
        <taxon>Reichenbachiellaceae</taxon>
        <taxon>Reichenbachiella</taxon>
    </lineage>
</organism>
<feature type="domain" description="Glycosyl transferase family 1" evidence="1">
    <location>
        <begin position="200"/>
        <end position="350"/>
    </location>
</feature>
<dbReference type="PANTHER" id="PTHR45947">
    <property type="entry name" value="SULFOQUINOVOSYL TRANSFERASE SQD2"/>
    <property type="match status" value="1"/>
</dbReference>
<dbReference type="STRING" id="692418.SAMN04488029_1973"/>
<evidence type="ECO:0000259" key="1">
    <source>
        <dbReference type="Pfam" id="PF00534"/>
    </source>
</evidence>
<dbReference type="RefSeq" id="WP_245827052.1">
    <property type="nucleotide sequence ID" value="NZ_FWYF01000002.1"/>
</dbReference>
<dbReference type="AlphaFoldDB" id="A0A1W2GDN7"/>
<reference evidence="2 3" key="1">
    <citation type="submission" date="2017-04" db="EMBL/GenBank/DDBJ databases">
        <authorList>
            <person name="Afonso C.L."/>
            <person name="Miller P.J."/>
            <person name="Scott M.A."/>
            <person name="Spackman E."/>
            <person name="Goraichik I."/>
            <person name="Dimitrov K.M."/>
            <person name="Suarez D.L."/>
            <person name="Swayne D.E."/>
        </authorList>
    </citation>
    <scope>NUCLEOTIDE SEQUENCE [LARGE SCALE GENOMIC DNA]</scope>
    <source>
        <strain evidence="2 3">DSM 26133</strain>
    </source>
</reference>
<dbReference type="InterPro" id="IPR050194">
    <property type="entry name" value="Glycosyltransferase_grp1"/>
</dbReference>
<name>A0A1W2GDN7_REIFA</name>
<dbReference type="Proteomes" id="UP000192472">
    <property type="component" value="Unassembled WGS sequence"/>
</dbReference>
<dbReference type="PANTHER" id="PTHR45947:SF3">
    <property type="entry name" value="SULFOQUINOVOSYL TRANSFERASE SQD2"/>
    <property type="match status" value="1"/>
</dbReference>
<keyword evidence="3" id="KW-1185">Reference proteome</keyword>
<dbReference type="SUPFAM" id="SSF53756">
    <property type="entry name" value="UDP-Glycosyltransferase/glycogen phosphorylase"/>
    <property type="match status" value="1"/>
</dbReference>
<sequence>MKVAIIHDDLMRRGGAEKVAKTISNLYPDAPIYTLAYRPESTYPEFKDKNIITSWFQWFARNEFLMKWLFFPLGLLAMRSIKLKGYDLVIMSTTYCAKYVKIQPGTRIVAYCYTPFRLAWNPMSYDIYKNSKGSIRWVFDNVVTILKNVDKKASTQIDYFIAMTQETRERLIAAYHPKNNIPIINPAVELSNFSISSKIEDYYLLVSRFEPYKKVDLAIEAFNKNGRHLIIVGRGSQKEKLIGLAGKNIEFRENLSDLELAKLYENCRGFIFPQYEDYGITPLEANAAGRPVIAYNKGGVLDTMIPYHLDRKNATAYFFDEQSVESLNRAINAFEKVNFAPNKMRANAERFSEKRFKSELKNFIDSIE</sequence>